<evidence type="ECO:0000313" key="1">
    <source>
        <dbReference type="EMBL" id="QJA93838.1"/>
    </source>
</evidence>
<name>A0A6M3LLL4_9ZZZZ</name>
<gene>
    <name evidence="1" type="ORF">MM415B04100_0012</name>
</gene>
<sequence length="75" mass="8619">MGSIRIDDEDEERVKSIGKMGDHYNTVIKRLIDSYLDRKKDEASFDTAVVDQWGKASISRTKAGQTIEYRIKPKN</sequence>
<protein>
    <submittedName>
        <fullName evidence="1">Uncharacterized protein</fullName>
    </submittedName>
</protein>
<organism evidence="1">
    <name type="scientific">viral metagenome</name>
    <dbReference type="NCBI Taxonomy" id="1070528"/>
    <lineage>
        <taxon>unclassified sequences</taxon>
        <taxon>metagenomes</taxon>
        <taxon>organismal metagenomes</taxon>
    </lineage>
</organism>
<proteinExistence type="predicted"/>
<dbReference type="AlphaFoldDB" id="A0A6M3LLL4"/>
<reference evidence="1" key="1">
    <citation type="submission" date="2020-03" db="EMBL/GenBank/DDBJ databases">
        <title>The deep terrestrial virosphere.</title>
        <authorList>
            <person name="Holmfeldt K."/>
            <person name="Nilsson E."/>
            <person name="Simone D."/>
            <person name="Lopez-Fernandez M."/>
            <person name="Wu X."/>
            <person name="de Brujin I."/>
            <person name="Lundin D."/>
            <person name="Andersson A."/>
            <person name="Bertilsson S."/>
            <person name="Dopson M."/>
        </authorList>
    </citation>
    <scope>NUCLEOTIDE SEQUENCE</scope>
    <source>
        <strain evidence="1">MM415B04100</strain>
    </source>
</reference>
<accession>A0A6M3LLL4</accession>
<dbReference type="EMBL" id="MT143181">
    <property type="protein sequence ID" value="QJA93838.1"/>
    <property type="molecule type" value="Genomic_DNA"/>
</dbReference>